<feature type="domain" description="Ig-like" evidence="4">
    <location>
        <begin position="139"/>
        <end position="225"/>
    </location>
</feature>
<dbReference type="Gene3D" id="2.60.40.10">
    <property type="entry name" value="Immunoglobulins"/>
    <property type="match status" value="5"/>
</dbReference>
<comment type="caution">
    <text evidence="5">The sequence shown here is derived from an EMBL/GenBank/DDBJ whole genome shotgun (WGS) entry which is preliminary data.</text>
</comment>
<dbReference type="Proteomes" id="UP001381693">
    <property type="component" value="Unassembled WGS sequence"/>
</dbReference>
<evidence type="ECO:0000313" key="5">
    <source>
        <dbReference type="EMBL" id="KAK7078480.1"/>
    </source>
</evidence>
<dbReference type="SMART" id="SM00409">
    <property type="entry name" value="IG"/>
    <property type="match status" value="4"/>
</dbReference>
<organism evidence="5 6">
    <name type="scientific">Halocaridina rubra</name>
    <name type="common">Hawaiian red shrimp</name>
    <dbReference type="NCBI Taxonomy" id="373956"/>
    <lineage>
        <taxon>Eukaryota</taxon>
        <taxon>Metazoa</taxon>
        <taxon>Ecdysozoa</taxon>
        <taxon>Arthropoda</taxon>
        <taxon>Crustacea</taxon>
        <taxon>Multicrustacea</taxon>
        <taxon>Malacostraca</taxon>
        <taxon>Eumalacostraca</taxon>
        <taxon>Eucarida</taxon>
        <taxon>Decapoda</taxon>
        <taxon>Pleocyemata</taxon>
        <taxon>Caridea</taxon>
        <taxon>Atyoidea</taxon>
        <taxon>Atyidae</taxon>
        <taxon>Halocaridina</taxon>
    </lineage>
</organism>
<reference evidence="5 6" key="1">
    <citation type="submission" date="2023-11" db="EMBL/GenBank/DDBJ databases">
        <title>Halocaridina rubra genome assembly.</title>
        <authorList>
            <person name="Smith C."/>
        </authorList>
    </citation>
    <scope>NUCLEOTIDE SEQUENCE [LARGE SCALE GENOMIC DNA]</scope>
    <source>
        <strain evidence="5">EP-1</strain>
        <tissue evidence="5">Whole</tissue>
    </source>
</reference>
<dbReference type="InterPro" id="IPR007110">
    <property type="entry name" value="Ig-like_dom"/>
</dbReference>
<name>A0AAN8X5U9_HALRR</name>
<evidence type="ECO:0000256" key="3">
    <source>
        <dbReference type="ARBA" id="ARBA00023157"/>
    </source>
</evidence>
<accession>A0AAN8X5U9</accession>
<dbReference type="SUPFAM" id="SSF48726">
    <property type="entry name" value="Immunoglobulin"/>
    <property type="match status" value="4"/>
</dbReference>
<feature type="domain" description="Ig-like" evidence="4">
    <location>
        <begin position="331"/>
        <end position="423"/>
    </location>
</feature>
<proteinExistence type="predicted"/>
<dbReference type="SMART" id="SM00408">
    <property type="entry name" value="IGc2"/>
    <property type="match status" value="2"/>
</dbReference>
<evidence type="ECO:0000256" key="2">
    <source>
        <dbReference type="ARBA" id="ARBA00023136"/>
    </source>
</evidence>
<dbReference type="InterPro" id="IPR013162">
    <property type="entry name" value="CD80_C2-set"/>
</dbReference>
<feature type="domain" description="Ig-like" evidence="4">
    <location>
        <begin position="1"/>
        <end position="111"/>
    </location>
</feature>
<dbReference type="InterPro" id="IPR013783">
    <property type="entry name" value="Ig-like_fold"/>
</dbReference>
<dbReference type="EMBL" id="JAXCGZ010007811">
    <property type="protein sequence ID" value="KAK7078480.1"/>
    <property type="molecule type" value="Genomic_DNA"/>
</dbReference>
<feature type="non-terminal residue" evidence="5">
    <location>
        <position position="1"/>
    </location>
</feature>
<feature type="domain" description="Ig-like" evidence="4">
    <location>
        <begin position="232"/>
        <end position="326"/>
    </location>
</feature>
<keyword evidence="3" id="KW-1015">Disulfide bond</keyword>
<dbReference type="PANTHER" id="PTHR23278:SF19">
    <property type="entry name" value="OBSCURIN"/>
    <property type="match status" value="1"/>
</dbReference>
<protein>
    <recommendedName>
        <fullName evidence="4">Ig-like domain-containing protein</fullName>
    </recommendedName>
</protein>
<evidence type="ECO:0000256" key="1">
    <source>
        <dbReference type="ARBA" id="ARBA00004167"/>
    </source>
</evidence>
<dbReference type="AlphaFoldDB" id="A0AAN8X5U9"/>
<dbReference type="PANTHER" id="PTHR23278">
    <property type="entry name" value="SIDESTEP PROTEIN"/>
    <property type="match status" value="1"/>
</dbReference>
<keyword evidence="6" id="KW-1185">Reference proteome</keyword>
<dbReference type="InterPro" id="IPR036179">
    <property type="entry name" value="Ig-like_dom_sf"/>
</dbReference>
<keyword evidence="2" id="KW-0472">Membrane</keyword>
<dbReference type="PROSITE" id="PS50835">
    <property type="entry name" value="IG_LIKE"/>
    <property type="match status" value="4"/>
</dbReference>
<evidence type="ECO:0000313" key="6">
    <source>
        <dbReference type="Proteomes" id="UP001381693"/>
    </source>
</evidence>
<evidence type="ECO:0000259" key="4">
    <source>
        <dbReference type="PROSITE" id="PS50835"/>
    </source>
</evidence>
<dbReference type="GO" id="GO:0016020">
    <property type="term" value="C:membrane"/>
    <property type="evidence" value="ECO:0007669"/>
    <property type="project" value="UniProtKB-SubCell"/>
</dbReference>
<gene>
    <name evidence="5" type="ORF">SK128_010973</name>
</gene>
<dbReference type="InterPro" id="IPR003599">
    <property type="entry name" value="Ig_sub"/>
</dbReference>
<dbReference type="Pfam" id="PF13927">
    <property type="entry name" value="Ig_3"/>
    <property type="match status" value="2"/>
</dbReference>
<comment type="subcellular location">
    <subcellularLocation>
        <location evidence="1">Membrane</location>
        <topology evidence="1">Single-pass membrane protein</topology>
    </subcellularLocation>
</comment>
<sequence>PITPAIAVSGATSVLPCNISQTVRGDSVQLVLWYRDKVRTPIYSYDARSGEYSRPKEWADPVLLGDRAHFSVTSKPAALVLNMTSRDDQAVYRCRVDYKQFTTTHARINLTVIEPVGHVKIVDQSGLELVGAAGPYAVGQRPSLTCRVQGGDPTPTVTWWSDGRLLDSTYHHQSTTSLRGGSATSGATVVNTIHLRALKKEDLRSIYTCKASNHEQAPVKEVAVEIDMNFGPESVQIHGLEGPLSSGRAQQLVCEARGSRPPAIITWWLDGHMKKSISHMTSLDGVVSSSTLELTLSPSDEGKELTCRAENPELPGATLEDSQKLEVLYPPEVEMAAGSSLNLDKIKEGGDVYFDCHVKARPAAHSITWSFNSVELEQNVSAGVMAEGKSLVLQKVSRKQAGSYHCAATNTQGSNSSSPIKLSVQYSPVCKIEQSDVYGVGRHEKTTVTCRVESDPPVTSYRWAFNNTGEFVDIPNLSLSFIMFFMSSVIQGAGGRNISLVTSGAHRSIHDDKTLLLGSFHPLSRSSGQRFVCFSNIPVHESKEGTPPSSPLLFYLVKCLVFSEMRQTMTKGVLGHSPFFFP</sequence>
<dbReference type="Pfam" id="PF08205">
    <property type="entry name" value="C2-set_2"/>
    <property type="match status" value="1"/>
</dbReference>
<dbReference type="InterPro" id="IPR003598">
    <property type="entry name" value="Ig_sub2"/>
</dbReference>